<dbReference type="PROSITE" id="PS52016">
    <property type="entry name" value="TONB_DEPENDENT_REC_3"/>
    <property type="match status" value="1"/>
</dbReference>
<keyword evidence="1" id="KW-0472">Membrane</keyword>
<keyword evidence="3" id="KW-1185">Reference proteome</keyword>
<evidence type="ECO:0000256" key="1">
    <source>
        <dbReference type="PROSITE-ProRule" id="PRU01360"/>
    </source>
</evidence>
<dbReference type="GO" id="GO:0009279">
    <property type="term" value="C:cell outer membrane"/>
    <property type="evidence" value="ECO:0007669"/>
    <property type="project" value="UniProtKB-SubCell"/>
</dbReference>
<keyword evidence="1" id="KW-0998">Cell outer membrane</keyword>
<dbReference type="Gene3D" id="2.170.130.10">
    <property type="entry name" value="TonB-dependent receptor, plug domain"/>
    <property type="match status" value="1"/>
</dbReference>
<evidence type="ECO:0000313" key="3">
    <source>
        <dbReference type="Proteomes" id="UP000184147"/>
    </source>
</evidence>
<evidence type="ECO:0000313" key="2">
    <source>
        <dbReference type="EMBL" id="SHF25075.1"/>
    </source>
</evidence>
<dbReference type="RefSeq" id="WP_073362668.1">
    <property type="nucleotide sequence ID" value="NZ_FQVQ01000005.1"/>
</dbReference>
<keyword evidence="1" id="KW-0813">Transport</keyword>
<keyword evidence="1" id="KW-0812">Transmembrane</keyword>
<comment type="subcellular location">
    <subcellularLocation>
        <location evidence="1">Cell outer membrane</location>
        <topology evidence="1">Multi-pass membrane protein</topology>
    </subcellularLocation>
</comment>
<evidence type="ECO:0008006" key="4">
    <source>
        <dbReference type="Google" id="ProtNLM"/>
    </source>
</evidence>
<protein>
    <recommendedName>
        <fullName evidence="4">TonB-dependent outer membrane receptor, SusC/RagA subfamily, signature region</fullName>
    </recommendedName>
</protein>
<dbReference type="AlphaFoldDB" id="A0A1M5A4E2"/>
<dbReference type="InterPro" id="IPR037066">
    <property type="entry name" value="Plug_dom_sf"/>
</dbReference>
<gene>
    <name evidence="2" type="ORF">SAMN05444377_105144</name>
</gene>
<keyword evidence="1" id="KW-1134">Transmembrane beta strand</keyword>
<name>A0A1M5A4E2_9FLAO</name>
<reference evidence="2 3" key="1">
    <citation type="submission" date="2016-11" db="EMBL/GenBank/DDBJ databases">
        <authorList>
            <person name="Jaros S."/>
            <person name="Januszkiewicz K."/>
            <person name="Wedrychowicz H."/>
        </authorList>
    </citation>
    <scope>NUCLEOTIDE SEQUENCE [LARGE SCALE GENOMIC DNA]</scope>
    <source>
        <strain evidence="2 3">DSM 25660</strain>
    </source>
</reference>
<dbReference type="EMBL" id="FQVQ01000005">
    <property type="protein sequence ID" value="SHF25075.1"/>
    <property type="molecule type" value="Genomic_DNA"/>
</dbReference>
<accession>A0A1M5A4E2</accession>
<proteinExistence type="inferred from homology"/>
<dbReference type="Proteomes" id="UP000184147">
    <property type="component" value="Unassembled WGS sequence"/>
</dbReference>
<dbReference type="STRING" id="1124188.SAMN05444377_105144"/>
<organism evidence="2 3">
    <name type="scientific">Flavobacterium fontis</name>
    <dbReference type="NCBI Taxonomy" id="1124188"/>
    <lineage>
        <taxon>Bacteria</taxon>
        <taxon>Pseudomonadati</taxon>
        <taxon>Bacteroidota</taxon>
        <taxon>Flavobacteriia</taxon>
        <taxon>Flavobacteriales</taxon>
        <taxon>Flavobacteriaceae</taxon>
        <taxon>Flavobacterium</taxon>
    </lineage>
</organism>
<sequence>MEHNDKFWNQFQQLDATTPEDTFPGMEKIWDRVETKLDHKVAVQEQWKWKKIAVAASVTLLISISYLIWNSAESPTPTSPHLPKKETLSNEVTVQPLNNPPAVDQPVETPNHPALQPNLESLVEKSVQVTPTVAEVEKKKEIQEEVQKEAAIVSPKSSVSKEVIVQTGPYNTASSNLRTTLVPQRKFDAVGVQESPKMVLRGKSKNAALKEEPLVVVDGEVTENYNLEDADSVVYLNNPLYIIDGTEYTEKEVFGPNPTCPYAPLKEQPIESVTVLQAEKAIEIYGKKAENGVVIITTKTGKPKPKK</sequence>
<dbReference type="OrthoDB" id="1352714at2"/>
<dbReference type="InterPro" id="IPR039426">
    <property type="entry name" value="TonB-dep_rcpt-like"/>
</dbReference>
<comment type="similarity">
    <text evidence="1">Belongs to the TonB-dependent receptor family.</text>
</comment>